<name>A0A419X9N6_9BACT</name>
<comment type="caution">
    <text evidence="2">The sequence shown here is derived from an EMBL/GenBank/DDBJ whole genome shotgun (WGS) entry which is preliminary data.</text>
</comment>
<protein>
    <submittedName>
        <fullName evidence="2">Uncharacterized protein</fullName>
    </submittedName>
</protein>
<evidence type="ECO:0000313" key="2">
    <source>
        <dbReference type="EMBL" id="RKE04451.1"/>
    </source>
</evidence>
<evidence type="ECO:0000256" key="1">
    <source>
        <dbReference type="SAM" id="Phobius"/>
    </source>
</evidence>
<sequence>MLGVLPQAAATKLVVAEGAKKYKNLDPAQKQMVNIGGLLVMGLALYAGYKMFSRMNGMIDWFTGAKSEKERKEAENKIQNQINDEISKVGVKPTIGTATAKSIAQSLLDAFEYMGTYEEQVYSNLRVLKNSADWLLVGREYGMPRKRTLVAELYNELDNKEMAIARSILSKIGVTI</sequence>
<keyword evidence="1" id="KW-0472">Membrane</keyword>
<organism evidence="2 3">
    <name type="scientific">Marinifilum flexuosum</name>
    <dbReference type="NCBI Taxonomy" id="1117708"/>
    <lineage>
        <taxon>Bacteria</taxon>
        <taxon>Pseudomonadati</taxon>
        <taxon>Bacteroidota</taxon>
        <taxon>Bacteroidia</taxon>
        <taxon>Marinilabiliales</taxon>
        <taxon>Marinifilaceae</taxon>
    </lineage>
</organism>
<evidence type="ECO:0000313" key="3">
    <source>
        <dbReference type="Proteomes" id="UP000284531"/>
    </source>
</evidence>
<dbReference type="AlphaFoldDB" id="A0A419X9N6"/>
<keyword evidence="3" id="KW-1185">Reference proteome</keyword>
<proteinExistence type="predicted"/>
<keyword evidence="1" id="KW-0812">Transmembrane</keyword>
<gene>
    <name evidence="2" type="ORF">BXY64_1471</name>
</gene>
<dbReference type="RefSeq" id="WP_120239227.1">
    <property type="nucleotide sequence ID" value="NZ_RAPQ01000008.1"/>
</dbReference>
<reference evidence="2 3" key="1">
    <citation type="submission" date="2018-09" db="EMBL/GenBank/DDBJ databases">
        <title>Genomic Encyclopedia of Archaeal and Bacterial Type Strains, Phase II (KMG-II): from individual species to whole genera.</title>
        <authorList>
            <person name="Goeker M."/>
        </authorList>
    </citation>
    <scope>NUCLEOTIDE SEQUENCE [LARGE SCALE GENOMIC DNA]</scope>
    <source>
        <strain evidence="2 3">DSM 21950</strain>
    </source>
</reference>
<dbReference type="EMBL" id="RAPQ01000008">
    <property type="protein sequence ID" value="RKE04451.1"/>
    <property type="molecule type" value="Genomic_DNA"/>
</dbReference>
<feature type="transmembrane region" description="Helical" evidence="1">
    <location>
        <begin position="32"/>
        <end position="49"/>
    </location>
</feature>
<dbReference type="Proteomes" id="UP000284531">
    <property type="component" value="Unassembled WGS sequence"/>
</dbReference>
<dbReference type="OrthoDB" id="1117393at2"/>
<accession>A0A419X9N6</accession>
<keyword evidence="1" id="KW-1133">Transmembrane helix</keyword>